<feature type="domain" description="Transglutaminase-like" evidence="1">
    <location>
        <begin position="288"/>
        <end position="358"/>
    </location>
</feature>
<reference evidence="3 4" key="1">
    <citation type="submission" date="2019-02" db="EMBL/GenBank/DDBJ databases">
        <title>Hyunsoonleella sp., isolated from marine sediment.</title>
        <authorList>
            <person name="Liu B.-T."/>
        </authorList>
    </citation>
    <scope>NUCLEOTIDE SEQUENCE [LARGE SCALE GENOMIC DNA]</scope>
    <source>
        <strain evidence="3 4">T58</strain>
    </source>
</reference>
<feature type="domain" description="DUF3857" evidence="2">
    <location>
        <begin position="79"/>
        <end position="223"/>
    </location>
</feature>
<dbReference type="OrthoDB" id="8595007at2"/>
<dbReference type="InterPro" id="IPR024618">
    <property type="entry name" value="DUF3857"/>
</dbReference>
<dbReference type="Proteomes" id="UP000291142">
    <property type="component" value="Unassembled WGS sequence"/>
</dbReference>
<protein>
    <submittedName>
        <fullName evidence="3">DUF3857 domain-containing protein</fullName>
    </submittedName>
</protein>
<comment type="caution">
    <text evidence="3">The sequence shown here is derived from an EMBL/GenBank/DDBJ whole genome shotgun (WGS) entry which is preliminary data.</text>
</comment>
<evidence type="ECO:0000259" key="2">
    <source>
        <dbReference type="Pfam" id="PF12969"/>
    </source>
</evidence>
<keyword evidence="4" id="KW-1185">Reference proteome</keyword>
<dbReference type="Pfam" id="PF01841">
    <property type="entry name" value="Transglut_core"/>
    <property type="match status" value="1"/>
</dbReference>
<accession>A0A4Q9FAQ0</accession>
<dbReference type="Gene3D" id="2.60.40.3140">
    <property type="match status" value="1"/>
</dbReference>
<dbReference type="Gene3D" id="3.10.620.30">
    <property type="match status" value="1"/>
</dbReference>
<dbReference type="InterPro" id="IPR038765">
    <property type="entry name" value="Papain-like_cys_pep_sf"/>
</dbReference>
<dbReference type="Gene3D" id="2.60.120.1130">
    <property type="match status" value="1"/>
</dbReference>
<evidence type="ECO:0000313" key="4">
    <source>
        <dbReference type="Proteomes" id="UP000291142"/>
    </source>
</evidence>
<sequence length="651" mass="75888">MAIFIKPNLINMRIFYLIILLGISITCFAQESEEYKRYKTLYPNSTAVTLNKETTITIKLDDENINIIQEHFEEDLYLDEGASRNAKRSLHFSSFFELEDVEASSLVFSDGKYREMEVEEFSEKDELDQSFYDDSKSLNFIFPNLQKGSKSRLKYSENVKNPRFLSPFYFGDYSPIVNNKITIVADKNINLKFKEFHTEDLDIKFSKQEKRNNVIYTWELKNMGKFKYEYNAPTYKKIFPHIVPIITSYKTKNNTVALANKVDDLYQWYYSLVKNINKDEPDEELITVVNDLTADKTSDFEKVKAIYYWTQKNIKYIAFEYALGGFIPRQANDVFNKKYGDCKDNSSILYKMLEIAGIKGDLTWIGTRKIPYSYEEVPTPLVDNHMILSYTDDTNNTYFLDATGRFIPIDYPTPFIQGKEALISKGASGFVIKKVPVVPAKKNAVIDTTVINLENENIVGTSQVTISGYRKLDCFDALEYTNTDEKLKTFYIKQLEKGNNKFIIDDFTETNKFDYDKDLIVNYDFNINGYAKKLGDEIYVNLNLNKELRPYKMEDDRKNDIEYEYKSYFDYTTTLIIPEGYTVDYIPENISVSNDLITTNISYTSNENSITYKHDVTFNFINLSLQQQKEIDKVVKTIGKAYKEVIILKKL</sequence>
<dbReference type="EMBL" id="SIRT01000015">
    <property type="protein sequence ID" value="TBN00234.1"/>
    <property type="molecule type" value="Genomic_DNA"/>
</dbReference>
<dbReference type="Pfam" id="PF12969">
    <property type="entry name" value="DUF3857"/>
    <property type="match status" value="1"/>
</dbReference>
<organism evidence="3 4">
    <name type="scientific">Hyunsoonleella flava</name>
    <dbReference type="NCBI Taxonomy" id="2527939"/>
    <lineage>
        <taxon>Bacteria</taxon>
        <taxon>Pseudomonadati</taxon>
        <taxon>Bacteroidota</taxon>
        <taxon>Flavobacteriia</taxon>
        <taxon>Flavobacteriales</taxon>
        <taxon>Flavobacteriaceae</taxon>
    </lineage>
</organism>
<evidence type="ECO:0000259" key="1">
    <source>
        <dbReference type="Pfam" id="PF01841"/>
    </source>
</evidence>
<name>A0A4Q9FAQ0_9FLAO</name>
<gene>
    <name evidence="3" type="ORF">EYD45_14960</name>
</gene>
<proteinExistence type="predicted"/>
<dbReference type="InterPro" id="IPR002931">
    <property type="entry name" value="Transglutaminase-like"/>
</dbReference>
<dbReference type="SUPFAM" id="SSF54001">
    <property type="entry name" value="Cysteine proteinases"/>
    <property type="match status" value="1"/>
</dbReference>
<dbReference type="AlphaFoldDB" id="A0A4Q9FAQ0"/>
<evidence type="ECO:0000313" key="3">
    <source>
        <dbReference type="EMBL" id="TBN00234.1"/>
    </source>
</evidence>